<evidence type="ECO:0000259" key="6">
    <source>
        <dbReference type="PROSITE" id="PS50103"/>
    </source>
</evidence>
<dbReference type="SMART" id="SM00356">
    <property type="entry name" value="ZnF_C3H1"/>
    <property type="match status" value="1"/>
</dbReference>
<dbReference type="AlphaFoldDB" id="A0A2G9SFI4"/>
<keyword evidence="1 4" id="KW-0479">Metal-binding</keyword>
<evidence type="ECO:0000313" key="8">
    <source>
        <dbReference type="Proteomes" id="UP000228934"/>
    </source>
</evidence>
<evidence type="ECO:0000256" key="3">
    <source>
        <dbReference type="ARBA" id="ARBA00022833"/>
    </source>
</evidence>
<evidence type="ECO:0000256" key="4">
    <source>
        <dbReference type="PROSITE-ProRule" id="PRU00723"/>
    </source>
</evidence>
<dbReference type="Gene3D" id="3.10.110.10">
    <property type="entry name" value="Ubiquitin Conjugating Enzyme"/>
    <property type="match status" value="1"/>
</dbReference>
<evidence type="ECO:0000313" key="7">
    <source>
        <dbReference type="EMBL" id="PIO38191.1"/>
    </source>
</evidence>
<protein>
    <recommendedName>
        <fullName evidence="6">C3H1-type domain-containing protein</fullName>
    </recommendedName>
</protein>
<dbReference type="Proteomes" id="UP000228934">
    <property type="component" value="Unassembled WGS sequence"/>
</dbReference>
<proteinExistence type="predicted"/>
<keyword evidence="5" id="KW-0175">Coiled coil</keyword>
<keyword evidence="3 4" id="KW-0862">Zinc</keyword>
<dbReference type="InterPro" id="IPR036855">
    <property type="entry name" value="Znf_CCCH_sf"/>
</dbReference>
<dbReference type="Gene3D" id="4.10.1000.10">
    <property type="entry name" value="Zinc finger, CCCH-type"/>
    <property type="match status" value="1"/>
</dbReference>
<accession>A0A2G9SFI4</accession>
<evidence type="ECO:0000256" key="1">
    <source>
        <dbReference type="ARBA" id="ARBA00022723"/>
    </source>
</evidence>
<dbReference type="InterPro" id="IPR006575">
    <property type="entry name" value="RWD_dom"/>
</dbReference>
<dbReference type="CDD" id="cd23825">
    <property type="entry name" value="RWD_DHX57"/>
    <property type="match status" value="1"/>
</dbReference>
<dbReference type="PROSITE" id="PS50103">
    <property type="entry name" value="ZF_C3H1"/>
    <property type="match status" value="1"/>
</dbReference>
<organism evidence="7 8">
    <name type="scientific">Aquarana catesbeiana</name>
    <name type="common">American bullfrog</name>
    <name type="synonym">Rana catesbeiana</name>
    <dbReference type="NCBI Taxonomy" id="8400"/>
    <lineage>
        <taxon>Eukaryota</taxon>
        <taxon>Metazoa</taxon>
        <taxon>Chordata</taxon>
        <taxon>Craniata</taxon>
        <taxon>Vertebrata</taxon>
        <taxon>Euteleostomi</taxon>
        <taxon>Amphibia</taxon>
        <taxon>Batrachia</taxon>
        <taxon>Anura</taxon>
        <taxon>Neobatrachia</taxon>
        <taxon>Ranoidea</taxon>
        <taxon>Ranidae</taxon>
        <taxon>Aquarana</taxon>
    </lineage>
</organism>
<dbReference type="Pfam" id="PF05773">
    <property type="entry name" value="RWD"/>
    <property type="match status" value="1"/>
</dbReference>
<evidence type="ECO:0000256" key="2">
    <source>
        <dbReference type="ARBA" id="ARBA00022771"/>
    </source>
</evidence>
<feature type="coiled-coil region" evidence="5">
    <location>
        <begin position="272"/>
        <end position="299"/>
    </location>
</feature>
<dbReference type="GO" id="GO:0008270">
    <property type="term" value="F:zinc ion binding"/>
    <property type="evidence" value="ECO:0007669"/>
    <property type="project" value="UniProtKB-KW"/>
</dbReference>
<name>A0A2G9SFI4_AQUCT</name>
<dbReference type="OrthoDB" id="5600252at2759"/>
<reference evidence="8" key="1">
    <citation type="journal article" date="2017" name="Nat. Commun.">
        <title>The North American bullfrog draft genome provides insight into hormonal regulation of long noncoding RNA.</title>
        <authorList>
            <person name="Hammond S.A."/>
            <person name="Warren R.L."/>
            <person name="Vandervalk B.P."/>
            <person name="Kucuk E."/>
            <person name="Khan H."/>
            <person name="Gibb E.A."/>
            <person name="Pandoh P."/>
            <person name="Kirk H."/>
            <person name="Zhao Y."/>
            <person name="Jones M."/>
            <person name="Mungall A.J."/>
            <person name="Coope R."/>
            <person name="Pleasance S."/>
            <person name="Moore R.A."/>
            <person name="Holt R.A."/>
            <person name="Round J.M."/>
            <person name="Ohora S."/>
            <person name="Walle B.V."/>
            <person name="Veldhoen N."/>
            <person name="Helbing C.C."/>
            <person name="Birol I."/>
        </authorList>
    </citation>
    <scope>NUCLEOTIDE SEQUENCE [LARGE SCALE GENOMIC DNA]</scope>
</reference>
<dbReference type="Pfam" id="PF00642">
    <property type="entry name" value="zf-CCCH"/>
    <property type="match status" value="1"/>
</dbReference>
<dbReference type="EMBL" id="KV923995">
    <property type="protein sequence ID" value="PIO38191.1"/>
    <property type="molecule type" value="Genomic_DNA"/>
</dbReference>
<evidence type="ECO:0000256" key="5">
    <source>
        <dbReference type="SAM" id="Coils"/>
    </source>
</evidence>
<feature type="domain" description="C3H1-type" evidence="6">
    <location>
        <begin position="101"/>
        <end position="129"/>
    </location>
</feature>
<dbReference type="InterPro" id="IPR016135">
    <property type="entry name" value="UBQ-conjugating_enzyme/RWD"/>
</dbReference>
<sequence>MIALRTHDGEVGTSLEFLLQQCFSEAFGVQNMAMQSASDIKMEDILALRQEEAFVLSSICGEKFIERIPNKVWTVGLELDNLTVKLQKSTQKDNGKELVMSQPRNICRFFLTGKTCRFGSKCRFKHDVPKQTLKDTSHLSANADGNYLYELEIRFLKDSKYPYEAPLVAIHSLNEDLPMACRLHMAEYLYEKALRLAQTGEPAVYSLVTCLEDENDIVKLLANTHHRFSIPPPFIQPATSESKKPHIIINKSLSFEKPSHTPEGIKERTLLREEVNKITQTEEDELDDLESEAVVIENESYVNMKKKQAKKYSWNPKSFPAENAKICKHFHVKQVIQHCWYI</sequence>
<dbReference type="SUPFAM" id="SSF90229">
    <property type="entry name" value="CCCH zinc finger"/>
    <property type="match status" value="1"/>
</dbReference>
<feature type="zinc finger region" description="C3H1-type" evidence="4">
    <location>
        <begin position="101"/>
        <end position="129"/>
    </location>
</feature>
<dbReference type="InterPro" id="IPR000571">
    <property type="entry name" value="Znf_CCCH"/>
</dbReference>
<gene>
    <name evidence="7" type="ORF">AB205_0072490</name>
</gene>
<keyword evidence="8" id="KW-1185">Reference proteome</keyword>
<keyword evidence="2 4" id="KW-0863">Zinc-finger</keyword>